<gene>
    <name evidence="1" type="ORF">TPL01_32980</name>
</gene>
<evidence type="ECO:0000313" key="2">
    <source>
        <dbReference type="Proteomes" id="UP000321337"/>
    </source>
</evidence>
<dbReference type="Gene3D" id="3.40.50.1010">
    <property type="entry name" value="5'-nuclease"/>
    <property type="match status" value="1"/>
</dbReference>
<comment type="caution">
    <text evidence="1">The sequence shown here is derived from an EMBL/GenBank/DDBJ whole genome shotgun (WGS) entry which is preliminary data.</text>
</comment>
<name>A0A512LCE1_9PROT</name>
<evidence type="ECO:0000313" key="1">
    <source>
        <dbReference type="EMBL" id="GEP32160.1"/>
    </source>
</evidence>
<evidence type="ECO:0008006" key="3">
    <source>
        <dbReference type="Google" id="ProtNLM"/>
    </source>
</evidence>
<dbReference type="Proteomes" id="UP000321337">
    <property type="component" value="Unassembled WGS sequence"/>
</dbReference>
<dbReference type="InterPro" id="IPR029060">
    <property type="entry name" value="PIN-like_dom_sf"/>
</dbReference>
<protein>
    <recommendedName>
        <fullName evidence="3">PIN domain-containing protein</fullName>
    </recommendedName>
</protein>
<keyword evidence="2" id="KW-1185">Reference proteome</keyword>
<organism evidence="1 2">
    <name type="scientific">Sulfuriferula plumbiphila</name>
    <dbReference type="NCBI Taxonomy" id="171865"/>
    <lineage>
        <taxon>Bacteria</taxon>
        <taxon>Pseudomonadati</taxon>
        <taxon>Pseudomonadota</taxon>
        <taxon>Betaproteobacteria</taxon>
        <taxon>Nitrosomonadales</taxon>
        <taxon>Sulfuricellaceae</taxon>
        <taxon>Sulfuriferula</taxon>
    </lineage>
</organism>
<dbReference type="SUPFAM" id="SSF88723">
    <property type="entry name" value="PIN domain-like"/>
    <property type="match status" value="1"/>
</dbReference>
<proteinExistence type="predicted"/>
<accession>A0A512LCE1</accession>
<dbReference type="AlphaFoldDB" id="A0A512LCE1"/>
<reference evidence="1 2" key="1">
    <citation type="submission" date="2019-07" db="EMBL/GenBank/DDBJ databases">
        <title>Whole genome shotgun sequence of Thiobacillus plumbophilus NBRC 107929.</title>
        <authorList>
            <person name="Hosoyama A."/>
            <person name="Uohara A."/>
            <person name="Ohji S."/>
            <person name="Ichikawa N."/>
        </authorList>
    </citation>
    <scope>NUCLEOTIDE SEQUENCE [LARGE SCALE GENOMIC DNA]</scope>
    <source>
        <strain evidence="1 2">NBRC 107929</strain>
    </source>
</reference>
<sequence length="72" mass="7611">MGGHILPAFAGRVLAVDTAIAQRCVRLHVPDPRADRDALIAATGLVHGMTVVTQNVAGFELTGVPLLNPWNQ</sequence>
<dbReference type="EMBL" id="BKAD01000052">
    <property type="protein sequence ID" value="GEP32160.1"/>
    <property type="molecule type" value="Genomic_DNA"/>
</dbReference>